<dbReference type="Gene3D" id="1.25.40.10">
    <property type="entry name" value="Tetratricopeptide repeat domain"/>
    <property type="match status" value="1"/>
</dbReference>
<organism evidence="1 2">
    <name type="scientific">Acinetobacter beijerinckii CIP 110307</name>
    <dbReference type="NCBI Taxonomy" id="1217648"/>
    <lineage>
        <taxon>Bacteria</taxon>
        <taxon>Pseudomonadati</taxon>
        <taxon>Pseudomonadota</taxon>
        <taxon>Gammaproteobacteria</taxon>
        <taxon>Moraxellales</taxon>
        <taxon>Moraxellaceae</taxon>
        <taxon>Acinetobacter</taxon>
    </lineage>
</organism>
<dbReference type="InterPro" id="IPR006597">
    <property type="entry name" value="Sel1-like"/>
</dbReference>
<dbReference type="RefSeq" id="WP_005059490.1">
    <property type="nucleotide sequence ID" value="NZ_KB849765.1"/>
</dbReference>
<dbReference type="STRING" id="262668.GCA_000931715_01274"/>
<dbReference type="AlphaFoldDB" id="N9FP91"/>
<dbReference type="GeneID" id="29856572"/>
<dbReference type="InterPro" id="IPR011990">
    <property type="entry name" value="TPR-like_helical_dom_sf"/>
</dbReference>
<reference evidence="1 2" key="1">
    <citation type="submission" date="2013-02" db="EMBL/GenBank/DDBJ databases">
        <title>The Genome Sequence of Acinetobacter beijerinckii CIP 110307.</title>
        <authorList>
            <consortium name="The Broad Institute Genome Sequencing Platform"/>
            <consortium name="The Broad Institute Genome Sequencing Center for Infectious Disease"/>
            <person name="Cerqueira G."/>
            <person name="Feldgarden M."/>
            <person name="Courvalin P."/>
            <person name="Perichon B."/>
            <person name="Grillot-Courvalin C."/>
            <person name="Clermont D."/>
            <person name="Rocha E."/>
            <person name="Yoon E.-J."/>
            <person name="Nemec A."/>
            <person name="Walker B."/>
            <person name="Young S.K."/>
            <person name="Zeng Q."/>
            <person name="Gargeya S."/>
            <person name="Fitzgerald M."/>
            <person name="Haas B."/>
            <person name="Abouelleil A."/>
            <person name="Alvarado L."/>
            <person name="Arachchi H.M."/>
            <person name="Berlin A.M."/>
            <person name="Chapman S.B."/>
            <person name="Dewar J."/>
            <person name="Goldberg J."/>
            <person name="Griggs A."/>
            <person name="Gujja S."/>
            <person name="Hansen M."/>
            <person name="Howarth C."/>
            <person name="Imamovic A."/>
            <person name="Larimer J."/>
            <person name="McCowan C."/>
            <person name="Murphy C."/>
            <person name="Neiman D."/>
            <person name="Pearson M."/>
            <person name="Priest M."/>
            <person name="Roberts A."/>
            <person name="Saif S."/>
            <person name="Shea T."/>
            <person name="Sisk P."/>
            <person name="Sykes S."/>
            <person name="Wortman J."/>
            <person name="Nusbaum C."/>
            <person name="Birren B."/>
        </authorList>
    </citation>
    <scope>NUCLEOTIDE SEQUENCE [LARGE SCALE GENOMIC DNA]</scope>
    <source>
        <strain evidence="1 2">CIP 110307</strain>
    </source>
</reference>
<accession>N9FP91</accession>
<dbReference type="PANTHER" id="PTHR11102:SF160">
    <property type="entry name" value="ERAD-ASSOCIATED E3 UBIQUITIN-PROTEIN LIGASE COMPONENT HRD3"/>
    <property type="match status" value="1"/>
</dbReference>
<dbReference type="PANTHER" id="PTHR11102">
    <property type="entry name" value="SEL-1-LIKE PROTEIN"/>
    <property type="match status" value="1"/>
</dbReference>
<sequence length="169" mass="19388">MDSELFDQANEAWENNDFLTAFQLMELSAKKGDIYAFNTLGYFYDEGVGVNVDKNKAFEWYKKSAQSGDIAGILNLANFYKNLNKMEQAKYWWNKGILLGDGDSALDYAMVLIERKSKNINKIKDLLLIASQVDEKYMSEDSIDKLKVLLDSMQTLDNNQHKVKTLSEQ</sequence>
<dbReference type="PATRIC" id="fig|1217648.3.peg.1206"/>
<dbReference type="EMBL" id="APQL01000005">
    <property type="protein sequence ID" value="ENW06766.1"/>
    <property type="molecule type" value="Genomic_DNA"/>
</dbReference>
<dbReference type="Pfam" id="PF08238">
    <property type="entry name" value="Sel1"/>
    <property type="match status" value="3"/>
</dbReference>
<dbReference type="eggNOG" id="COG0790">
    <property type="taxonomic scope" value="Bacteria"/>
</dbReference>
<dbReference type="SMART" id="SM00671">
    <property type="entry name" value="SEL1"/>
    <property type="match status" value="2"/>
</dbReference>
<evidence type="ECO:0008006" key="3">
    <source>
        <dbReference type="Google" id="ProtNLM"/>
    </source>
</evidence>
<comment type="caution">
    <text evidence="1">The sequence shown here is derived from an EMBL/GenBank/DDBJ whole genome shotgun (WGS) entry which is preliminary data.</text>
</comment>
<dbReference type="SUPFAM" id="SSF81901">
    <property type="entry name" value="HCP-like"/>
    <property type="match status" value="1"/>
</dbReference>
<keyword evidence="2" id="KW-1185">Reference proteome</keyword>
<gene>
    <name evidence="1" type="ORF">F933_01217</name>
</gene>
<dbReference type="InterPro" id="IPR050767">
    <property type="entry name" value="Sel1_AlgK"/>
</dbReference>
<evidence type="ECO:0000313" key="2">
    <source>
        <dbReference type="Proteomes" id="UP000017670"/>
    </source>
</evidence>
<dbReference type="Proteomes" id="UP000017670">
    <property type="component" value="Unassembled WGS sequence"/>
</dbReference>
<dbReference type="HOGENOM" id="CLU_1625319_0_0_6"/>
<name>N9FP91_9GAMM</name>
<proteinExistence type="predicted"/>
<protein>
    <recommendedName>
        <fullName evidence="3">Sel1 repeat family protein</fullName>
    </recommendedName>
</protein>
<evidence type="ECO:0000313" key="1">
    <source>
        <dbReference type="EMBL" id="ENW06766.1"/>
    </source>
</evidence>